<evidence type="ECO:0000313" key="3">
    <source>
        <dbReference type="EMBL" id="MBV6546325.1"/>
    </source>
</evidence>
<keyword evidence="5" id="KW-1185">Reference proteome</keyword>
<dbReference type="Proteomes" id="UP001196379">
    <property type="component" value="Unassembled WGS sequence"/>
</dbReference>
<feature type="chain" id="PRO_5037922797" evidence="1">
    <location>
        <begin position="21"/>
        <end position="278"/>
    </location>
</feature>
<evidence type="ECO:0000256" key="1">
    <source>
        <dbReference type="SAM" id="SignalP"/>
    </source>
</evidence>
<dbReference type="AlphaFoldDB" id="A0A949T3P9"/>
<proteinExistence type="predicted"/>
<dbReference type="EMBL" id="JABULY010000004">
    <property type="protein sequence ID" value="MBV6532037.1"/>
    <property type="molecule type" value="Genomic_DNA"/>
</dbReference>
<accession>A0A949T3P9</accession>
<evidence type="ECO:0000313" key="4">
    <source>
        <dbReference type="Proteomes" id="UP000732858"/>
    </source>
</evidence>
<dbReference type="Proteomes" id="UP000732858">
    <property type="component" value="Unassembled WGS sequence"/>
</dbReference>
<reference evidence="3 5" key="1">
    <citation type="journal article" date="2021" name="Mol. Ecol.">
        <title>Polar bear-adapted Ursidibacter maritimus are remarkably conserved after generations in captivity.</title>
        <authorList>
            <person name="Espinosa-Gongora C."/>
            <person name="Hansen M.J."/>
            <person name="Bertelsen M.F."/>
            <person name="Bojesen A.M."/>
        </authorList>
    </citation>
    <scope>NUCLEOTIDE SEQUENCE</scope>
    <source>
        <strain evidence="3">Pb43105x</strain>
        <strain evidence="2 5">Pb43106</strain>
    </source>
</reference>
<dbReference type="RefSeq" id="WP_157403584.1">
    <property type="nucleotide sequence ID" value="NZ_JABULY010000004.1"/>
</dbReference>
<dbReference type="GeneID" id="65549492"/>
<evidence type="ECO:0000313" key="2">
    <source>
        <dbReference type="EMBL" id="MBV6532037.1"/>
    </source>
</evidence>
<comment type="caution">
    <text evidence="3">The sequence shown here is derived from an EMBL/GenBank/DDBJ whole genome shotgun (WGS) entry which is preliminary data.</text>
</comment>
<protein>
    <submittedName>
        <fullName evidence="3">Uncharacterized protein</fullName>
    </submittedName>
</protein>
<keyword evidence="1" id="KW-0732">Signal</keyword>
<name>A0A949T3P9_9PAST</name>
<organism evidence="3 4">
    <name type="scientific">Ursidibacter maritimus</name>
    <dbReference type="NCBI Taxonomy" id="1331689"/>
    <lineage>
        <taxon>Bacteria</taxon>
        <taxon>Pseudomonadati</taxon>
        <taxon>Pseudomonadota</taxon>
        <taxon>Gammaproteobacteria</taxon>
        <taxon>Pasteurellales</taxon>
        <taxon>Pasteurellaceae</taxon>
        <taxon>Ursidibacter</taxon>
    </lineage>
</organism>
<dbReference type="PROSITE" id="PS51257">
    <property type="entry name" value="PROKAR_LIPOPROTEIN"/>
    <property type="match status" value="1"/>
</dbReference>
<evidence type="ECO:0000313" key="5">
    <source>
        <dbReference type="Proteomes" id="UP001196379"/>
    </source>
</evidence>
<sequence length="278" mass="32320">MKKLISLTTIIFLISGYACADNLSTESKKFVESVIKKQFPKAKYDKTEKYWFYLDNEYTVTITPSIKEIATQEGKVRIIALSEDNIAEKKVHLYEFKKSENDWKKTFSNIYEVENTDYPSQSYIGEVVSLGKEKLGVELKTQNEANHGFESSTEWLYLVGNKPKMLKGCINFSSMASTIDLNCQYKIRTDLSENSEFYPVEFSYNLTKYQAKEFGPDEAPKGWEHYNQSYYRKFVGKRTGKVIAHFDSTKQAYVLPNKFTKALNSEMNNQALWNYFKK</sequence>
<gene>
    <name evidence="2" type="ORF">HT657_07815</name>
    <name evidence="3" type="ORF">HT672_03295</name>
</gene>
<dbReference type="EMBL" id="JABUMC010000004">
    <property type="protein sequence ID" value="MBV6546325.1"/>
    <property type="molecule type" value="Genomic_DNA"/>
</dbReference>
<feature type="signal peptide" evidence="1">
    <location>
        <begin position="1"/>
        <end position="20"/>
    </location>
</feature>